<evidence type="ECO:0000256" key="1">
    <source>
        <dbReference type="SAM" id="Phobius"/>
    </source>
</evidence>
<accession>A0A557QKD9</accession>
<organism evidence="2 3">
    <name type="scientific">Denitromonas halophila</name>
    <dbReference type="NCBI Taxonomy" id="1629404"/>
    <lineage>
        <taxon>Bacteria</taxon>
        <taxon>Pseudomonadati</taxon>
        <taxon>Pseudomonadota</taxon>
        <taxon>Betaproteobacteria</taxon>
        <taxon>Rhodocyclales</taxon>
        <taxon>Zoogloeaceae</taxon>
        <taxon>Denitromonas</taxon>
    </lineage>
</organism>
<keyword evidence="3" id="KW-1185">Reference proteome</keyword>
<feature type="transmembrane region" description="Helical" evidence="1">
    <location>
        <begin position="63"/>
        <end position="85"/>
    </location>
</feature>
<proteinExistence type="predicted"/>
<evidence type="ECO:0000313" key="2">
    <source>
        <dbReference type="EMBL" id="TVO53371.1"/>
    </source>
</evidence>
<comment type="caution">
    <text evidence="2">The sequence shown here is derived from an EMBL/GenBank/DDBJ whole genome shotgun (WGS) entry which is preliminary data.</text>
</comment>
<dbReference type="AlphaFoldDB" id="A0A557QKD9"/>
<keyword evidence="1" id="KW-0472">Membrane</keyword>
<name>A0A557QKD9_9RHOO</name>
<dbReference type="InterPro" id="IPR049802">
    <property type="entry name" value="RhsC-like_FIX"/>
</dbReference>
<dbReference type="EMBL" id="VMNK01000015">
    <property type="protein sequence ID" value="TVO53371.1"/>
    <property type="molecule type" value="Genomic_DNA"/>
</dbReference>
<dbReference type="OrthoDB" id="7324255at2"/>
<reference evidence="2 3" key="1">
    <citation type="submission" date="2019-07" db="EMBL/GenBank/DDBJ databases">
        <title>The pathways for chlorine oxyanion respiration interact through the shared metabolite chlorate.</title>
        <authorList>
            <person name="Barnum T.P."/>
            <person name="Cheng Y."/>
            <person name="Hill K.A."/>
            <person name="Lucas L.N."/>
            <person name="Carlson H.K."/>
            <person name="Coates J.D."/>
        </authorList>
    </citation>
    <scope>NUCLEOTIDE SEQUENCE [LARGE SCALE GENOMIC DNA]</scope>
    <source>
        <strain evidence="2 3">SFB-3</strain>
    </source>
</reference>
<dbReference type="Proteomes" id="UP000319502">
    <property type="component" value="Unassembled WGS sequence"/>
</dbReference>
<protein>
    <submittedName>
        <fullName evidence="2">Uncharacterized protein</fullName>
    </submittedName>
</protein>
<keyword evidence="1" id="KW-1133">Transmembrane helix</keyword>
<dbReference type="CDD" id="cd20746">
    <property type="entry name" value="FIX_Ntox15_NUC_DUF4112_RhsA-like"/>
    <property type="match status" value="1"/>
</dbReference>
<evidence type="ECO:0000313" key="3">
    <source>
        <dbReference type="Proteomes" id="UP000319502"/>
    </source>
</evidence>
<keyword evidence="1" id="KW-0812">Transmembrane</keyword>
<dbReference type="RefSeq" id="WP_144310601.1">
    <property type="nucleotide sequence ID" value="NZ_VMNK01000015.1"/>
</dbReference>
<gene>
    <name evidence="2" type="ORF">FHP91_16480</name>
</gene>
<sequence length="376" mass="41860">MDEALDWFWGVLQGDFNEEPSLSQTIVSGIITAIPIIDQIADVRDVIANLHQLSKDSKDTWKWVALAITLIGLIPILGSVLKGVFKILIQFVRKGGKHADEALEMILAVVRGAGKGDPVKWLKSLPMDDYARQALKNFNEIVNKLKLGISDVRHMWLAKAVFGNKLKRLELVEQQIDKLKALGQSKIPEAMRFLKKELDELLARAKPARLDGTADATNTLAHSAKPLMRLDYEVAVRRRIGAKVESMKAAGRSSEDIARFAHAERRAIGKEAKDATDADLAEVIYRRNQKTYGDPLGPKYEDLRRGTRIDEHGDEIKVGRGKPKTNEEIIEGAQRTGGDDFPWDRILEYNSAKQSGDADRAKALLAEIDRIVNGGK</sequence>